<accession>C8X8G9</accession>
<dbReference type="EMBL" id="CP001737">
    <property type="protein sequence ID" value="ACV79024.1"/>
    <property type="molecule type" value="Genomic_DNA"/>
</dbReference>
<dbReference type="KEGG" id="nml:Namu_2678"/>
<dbReference type="InParanoid" id="C8X8G9"/>
<evidence type="ECO:0000313" key="1">
    <source>
        <dbReference type="EMBL" id="ACV79024.1"/>
    </source>
</evidence>
<dbReference type="OrthoDB" id="3204284at2"/>
<reference evidence="1 2" key="2">
    <citation type="journal article" date="2010" name="Stand. Genomic Sci.">
        <title>Complete genome sequence of Nakamurella multipartita type strain (Y-104).</title>
        <authorList>
            <person name="Tice H."/>
            <person name="Mayilraj S."/>
            <person name="Sims D."/>
            <person name="Lapidus A."/>
            <person name="Nolan M."/>
            <person name="Lucas S."/>
            <person name="Glavina Del Rio T."/>
            <person name="Copeland A."/>
            <person name="Cheng J.F."/>
            <person name="Meincke L."/>
            <person name="Bruce D."/>
            <person name="Goodwin L."/>
            <person name="Pitluck S."/>
            <person name="Ivanova N."/>
            <person name="Mavromatis K."/>
            <person name="Ovchinnikova G."/>
            <person name="Pati A."/>
            <person name="Chen A."/>
            <person name="Palaniappan K."/>
            <person name="Land M."/>
            <person name="Hauser L."/>
            <person name="Chang Y.J."/>
            <person name="Jeffries C.D."/>
            <person name="Detter J.C."/>
            <person name="Brettin T."/>
            <person name="Rohde M."/>
            <person name="Goker M."/>
            <person name="Bristow J."/>
            <person name="Eisen J.A."/>
            <person name="Markowitz V."/>
            <person name="Hugenholtz P."/>
            <person name="Kyrpides N.C."/>
            <person name="Klenk H.P."/>
            <person name="Chen F."/>
        </authorList>
    </citation>
    <scope>NUCLEOTIDE SEQUENCE [LARGE SCALE GENOMIC DNA]</scope>
    <source>
        <strain evidence="2">ATCC 700099 / DSM 44233 / CIP 104796 / JCM 9543 / NBRC 105858 / Y-104</strain>
    </source>
</reference>
<dbReference type="Proteomes" id="UP000002218">
    <property type="component" value="Chromosome"/>
</dbReference>
<dbReference type="HOGENOM" id="CLU_2602350_0_0_11"/>
<reference evidence="2" key="1">
    <citation type="submission" date="2009-09" db="EMBL/GenBank/DDBJ databases">
        <title>The complete genome of Nakamurella multipartita DSM 44233.</title>
        <authorList>
            <consortium name="US DOE Joint Genome Institute (JGI-PGF)"/>
            <person name="Lucas S."/>
            <person name="Copeland A."/>
            <person name="Lapidus A."/>
            <person name="Glavina del Rio T."/>
            <person name="Dalin E."/>
            <person name="Tice H."/>
            <person name="Bruce D."/>
            <person name="Goodwin L."/>
            <person name="Pitluck S."/>
            <person name="Kyrpides N."/>
            <person name="Mavromatis K."/>
            <person name="Ivanova N."/>
            <person name="Ovchinnikova G."/>
            <person name="Sims D."/>
            <person name="Meincke L."/>
            <person name="Brettin T."/>
            <person name="Detter J.C."/>
            <person name="Han C."/>
            <person name="Larimer F."/>
            <person name="Land M."/>
            <person name="Hauser L."/>
            <person name="Markowitz V."/>
            <person name="Cheng J.-F."/>
            <person name="Hugenholtz P."/>
            <person name="Woyke T."/>
            <person name="Wu D."/>
            <person name="Klenk H.-P."/>
            <person name="Eisen J.A."/>
        </authorList>
    </citation>
    <scope>NUCLEOTIDE SEQUENCE [LARGE SCALE GENOMIC DNA]</scope>
    <source>
        <strain evidence="2">ATCC 700099 / DSM 44233 / CIP 104796 / JCM 9543 / NBRC 105858 / Y-104</strain>
    </source>
</reference>
<name>C8X8G9_NAKMY</name>
<proteinExistence type="predicted"/>
<keyword evidence="2" id="KW-1185">Reference proteome</keyword>
<dbReference type="AlphaFoldDB" id="C8X8G9"/>
<gene>
    <name evidence="1" type="ordered locus">Namu_2678</name>
</gene>
<dbReference type="RefSeq" id="WP_015747903.1">
    <property type="nucleotide sequence ID" value="NC_013235.1"/>
</dbReference>
<evidence type="ECO:0000313" key="2">
    <source>
        <dbReference type="Proteomes" id="UP000002218"/>
    </source>
</evidence>
<sequence length="79" mass="8641" precursor="true">MRRQQTTAAGFGPLAARSASDAVDLDLLRAISWSDYPDLPVGVVHLESWRLIRAGLVARTPNGLVVTARGHRVLDEDDF</sequence>
<organism evidence="1 2">
    <name type="scientific">Nakamurella multipartita (strain ATCC 700099 / DSM 44233 / CIP 104796 / JCM 9543 / NBRC 105858 / Y-104)</name>
    <name type="common">Microsphaera multipartita</name>
    <dbReference type="NCBI Taxonomy" id="479431"/>
    <lineage>
        <taxon>Bacteria</taxon>
        <taxon>Bacillati</taxon>
        <taxon>Actinomycetota</taxon>
        <taxon>Actinomycetes</taxon>
        <taxon>Nakamurellales</taxon>
        <taxon>Nakamurellaceae</taxon>
        <taxon>Nakamurella</taxon>
    </lineage>
</organism>
<protein>
    <submittedName>
        <fullName evidence="1">Uncharacterized protein</fullName>
    </submittedName>
</protein>